<protein>
    <recommendedName>
        <fullName evidence="2">Tudor domain-containing protein</fullName>
    </recommendedName>
</protein>
<feature type="region of interest" description="Disordered" evidence="1">
    <location>
        <begin position="188"/>
        <end position="236"/>
    </location>
</feature>
<sequence length="236" mass="26532">MSADLENLRIQLQHVEAALLAAPDNKELLELKANVQEIIRLQEEILQGEEEVEPEEPNTSVGPSKNKEIKWNVGDRCLAPSKNGQRYLAVIDGISQNNVAVTFASNGVKVMVRLQDLKVAPQEDRKNYLFQNKGKVNTGPSKEWHAEKERRKIRAQKKEQRKKQLDEAGEKQKNKWLNFNSKALNKNFKGIKKVEQSRSAPDGPRSAAGARNTTQVSSRTVNNFGATSRGNMDSLF</sequence>
<feature type="region of interest" description="Disordered" evidence="1">
    <location>
        <begin position="130"/>
        <end position="174"/>
    </location>
</feature>
<feature type="domain" description="Tudor" evidence="2">
    <location>
        <begin position="70"/>
        <end position="127"/>
    </location>
</feature>
<evidence type="ECO:0000256" key="1">
    <source>
        <dbReference type="SAM" id="MobiDB-lite"/>
    </source>
</evidence>
<keyword evidence="4" id="KW-1185">Reference proteome</keyword>
<evidence type="ECO:0000259" key="2">
    <source>
        <dbReference type="PROSITE" id="PS50304"/>
    </source>
</evidence>
<dbReference type="OrthoDB" id="79171at2759"/>
<dbReference type="SUPFAM" id="SSF63748">
    <property type="entry name" value="Tudor/PWWP/MBT"/>
    <property type="match status" value="1"/>
</dbReference>
<accession>A0A811JSW8</accession>
<name>A0A811JSW8_9BILA</name>
<reference evidence="3" key="1">
    <citation type="submission" date="2020-09" db="EMBL/GenBank/DDBJ databases">
        <authorList>
            <person name="Kikuchi T."/>
        </authorList>
    </citation>
    <scope>NUCLEOTIDE SEQUENCE</scope>
    <source>
        <strain evidence="3">SH1</strain>
    </source>
</reference>
<organism evidence="3 4">
    <name type="scientific">Bursaphelenchus okinawaensis</name>
    <dbReference type="NCBI Taxonomy" id="465554"/>
    <lineage>
        <taxon>Eukaryota</taxon>
        <taxon>Metazoa</taxon>
        <taxon>Ecdysozoa</taxon>
        <taxon>Nematoda</taxon>
        <taxon>Chromadorea</taxon>
        <taxon>Rhabditida</taxon>
        <taxon>Tylenchina</taxon>
        <taxon>Tylenchomorpha</taxon>
        <taxon>Aphelenchoidea</taxon>
        <taxon>Aphelenchoididae</taxon>
        <taxon>Bursaphelenchus</taxon>
    </lineage>
</organism>
<dbReference type="Proteomes" id="UP000783686">
    <property type="component" value="Unassembled WGS sequence"/>
</dbReference>
<proteinExistence type="predicted"/>
<feature type="compositionally biased region" description="Basic and acidic residues" evidence="1">
    <location>
        <begin position="142"/>
        <end position="173"/>
    </location>
</feature>
<comment type="caution">
    <text evidence="3">The sequence shown here is derived from an EMBL/GenBank/DDBJ whole genome shotgun (WGS) entry which is preliminary data.</text>
</comment>
<dbReference type="Gene3D" id="2.30.30.140">
    <property type="match status" value="1"/>
</dbReference>
<dbReference type="InterPro" id="IPR002999">
    <property type="entry name" value="Tudor"/>
</dbReference>
<dbReference type="Proteomes" id="UP000614601">
    <property type="component" value="Unassembled WGS sequence"/>
</dbReference>
<dbReference type="EMBL" id="CAJFDH010000001">
    <property type="protein sequence ID" value="CAD5206435.1"/>
    <property type="molecule type" value="Genomic_DNA"/>
</dbReference>
<dbReference type="EMBL" id="CAJFCW020000001">
    <property type="protein sequence ID" value="CAG9081762.1"/>
    <property type="molecule type" value="Genomic_DNA"/>
</dbReference>
<dbReference type="PROSITE" id="PS50304">
    <property type="entry name" value="TUDOR"/>
    <property type="match status" value="1"/>
</dbReference>
<dbReference type="AlphaFoldDB" id="A0A811JSW8"/>
<evidence type="ECO:0000313" key="3">
    <source>
        <dbReference type="EMBL" id="CAD5206435.1"/>
    </source>
</evidence>
<gene>
    <name evidence="3" type="ORF">BOKJ2_LOCUS1119</name>
</gene>
<feature type="compositionally biased region" description="Polar residues" evidence="1">
    <location>
        <begin position="211"/>
        <end position="236"/>
    </location>
</feature>
<evidence type="ECO:0000313" key="4">
    <source>
        <dbReference type="Proteomes" id="UP000614601"/>
    </source>
</evidence>